<sequence>MASSAAVILSPVTTKFPFLALHKLEGRAAKVPKGATGKPQVSALVDLVQVELTDLGQVNLLGEQGAKITNRRCQAFSKVRAATMSRFPSLMVNGLSSVSEDPTSATTPTERTAEREDKRLAMLRRMRPPPLKYAWNFYHDKHSDTKSYDERITLVVENILTLKPFWGTINNFPMHALKLKDSVHFFKRGIKPVWEDSRNINGGAWTFRVPKDKSEQFWQELLMLAIGEQFAANLEPRDDICGLSYITRYNSNLLTIWNRNGSSQPSIDGILTTVTSHLSPDLQPKPGSFHYKKHSEHAGFEAAVAKARADAKEKIERSEAAIERSEAVQKKNQEEEAEKEKATDVESENEALVTEEEGNQAMLKDAEGDEDVEKKMAVSIGEESEQS</sequence>
<dbReference type="Proteomes" id="UP000664521">
    <property type="component" value="Unassembled WGS sequence"/>
</dbReference>
<dbReference type="PANTHER" id="PTHR11960:SF66">
    <property type="entry name" value="EUKARYOTIC TRANSLATION INITIATION FACTOR 4E TYPE 3"/>
    <property type="match status" value="1"/>
</dbReference>
<evidence type="ECO:0000256" key="6">
    <source>
        <dbReference type="SAM" id="MobiDB-lite"/>
    </source>
</evidence>
<evidence type="ECO:0008006" key="9">
    <source>
        <dbReference type="Google" id="ProtNLM"/>
    </source>
</evidence>
<feature type="region of interest" description="Disordered" evidence="6">
    <location>
        <begin position="315"/>
        <end position="387"/>
    </location>
</feature>
<dbReference type="InterPro" id="IPR001040">
    <property type="entry name" value="TIF_eIF_4E"/>
</dbReference>
<feature type="region of interest" description="Disordered" evidence="6">
    <location>
        <begin position="95"/>
        <end position="114"/>
    </location>
</feature>
<keyword evidence="2" id="KW-0810">Translation regulation</keyword>
<dbReference type="SUPFAM" id="SSF55418">
    <property type="entry name" value="eIF4e-like"/>
    <property type="match status" value="1"/>
</dbReference>
<accession>A0A8H3EBY1</accession>
<dbReference type="GO" id="GO:0016281">
    <property type="term" value="C:eukaryotic translation initiation factor 4F complex"/>
    <property type="evidence" value="ECO:0007669"/>
    <property type="project" value="TreeGrafter"/>
</dbReference>
<evidence type="ECO:0000313" key="7">
    <source>
        <dbReference type="EMBL" id="CAF9904241.1"/>
    </source>
</evidence>
<feature type="compositionally biased region" description="Basic and acidic residues" evidence="6">
    <location>
        <begin position="315"/>
        <end position="344"/>
    </location>
</feature>
<protein>
    <recommendedName>
        <fullName evidence="9">Translation initiation factor eIF4e</fullName>
    </recommendedName>
</protein>
<evidence type="ECO:0000256" key="1">
    <source>
        <dbReference type="ARBA" id="ARBA00022540"/>
    </source>
</evidence>
<evidence type="ECO:0000256" key="4">
    <source>
        <dbReference type="ARBA" id="ARBA00022917"/>
    </source>
</evidence>
<evidence type="ECO:0000256" key="2">
    <source>
        <dbReference type="ARBA" id="ARBA00022845"/>
    </source>
</evidence>
<dbReference type="PANTHER" id="PTHR11960">
    <property type="entry name" value="EUKARYOTIC TRANSLATION INITIATION FACTOR 4E RELATED"/>
    <property type="match status" value="1"/>
</dbReference>
<dbReference type="Pfam" id="PF01652">
    <property type="entry name" value="IF4E"/>
    <property type="match status" value="1"/>
</dbReference>
<dbReference type="GO" id="GO:0003743">
    <property type="term" value="F:translation initiation factor activity"/>
    <property type="evidence" value="ECO:0007669"/>
    <property type="project" value="UniProtKB-KW"/>
</dbReference>
<gene>
    <name evidence="7" type="ORF">HETSPECPRED_003462</name>
</gene>
<evidence type="ECO:0000256" key="3">
    <source>
        <dbReference type="ARBA" id="ARBA00022884"/>
    </source>
</evidence>
<keyword evidence="4 5" id="KW-0648">Protein biosynthesis</keyword>
<comment type="caution">
    <text evidence="7">The sequence shown here is derived from an EMBL/GenBank/DDBJ whole genome shotgun (WGS) entry which is preliminary data.</text>
</comment>
<dbReference type="GO" id="GO:0000340">
    <property type="term" value="F:RNA 7-methylguanosine cap binding"/>
    <property type="evidence" value="ECO:0007669"/>
    <property type="project" value="TreeGrafter"/>
</dbReference>
<keyword evidence="3 5" id="KW-0694">RNA-binding</keyword>
<feature type="compositionally biased region" description="Acidic residues" evidence="6">
    <location>
        <begin position="345"/>
        <end position="358"/>
    </location>
</feature>
<reference evidence="7" key="1">
    <citation type="submission" date="2021-03" db="EMBL/GenBank/DDBJ databases">
        <authorList>
            <person name="Tagirdzhanova G."/>
        </authorList>
    </citation>
    <scope>NUCLEOTIDE SEQUENCE</scope>
</reference>
<dbReference type="AlphaFoldDB" id="A0A8H3EBY1"/>
<keyword evidence="8" id="KW-1185">Reference proteome</keyword>
<name>A0A8H3EBY1_9LECA</name>
<dbReference type="GO" id="GO:0006417">
    <property type="term" value="P:regulation of translation"/>
    <property type="evidence" value="ECO:0007669"/>
    <property type="project" value="UniProtKB-KW"/>
</dbReference>
<proteinExistence type="inferred from homology"/>
<evidence type="ECO:0000256" key="5">
    <source>
        <dbReference type="RuleBase" id="RU004374"/>
    </source>
</evidence>
<dbReference type="OrthoDB" id="17977at2759"/>
<dbReference type="Gene3D" id="3.30.760.10">
    <property type="entry name" value="RNA Cap, Translation Initiation Factor Eif4e"/>
    <property type="match status" value="1"/>
</dbReference>
<comment type="similarity">
    <text evidence="5">Belongs to the eukaryotic initiation factor 4E family.</text>
</comment>
<keyword evidence="1 5" id="KW-0396">Initiation factor</keyword>
<organism evidence="7 8">
    <name type="scientific">Heterodermia speciosa</name>
    <dbReference type="NCBI Taxonomy" id="116794"/>
    <lineage>
        <taxon>Eukaryota</taxon>
        <taxon>Fungi</taxon>
        <taxon>Dikarya</taxon>
        <taxon>Ascomycota</taxon>
        <taxon>Pezizomycotina</taxon>
        <taxon>Lecanoromycetes</taxon>
        <taxon>OSLEUM clade</taxon>
        <taxon>Lecanoromycetidae</taxon>
        <taxon>Caliciales</taxon>
        <taxon>Physciaceae</taxon>
        <taxon>Heterodermia</taxon>
    </lineage>
</organism>
<evidence type="ECO:0000313" key="8">
    <source>
        <dbReference type="Proteomes" id="UP000664521"/>
    </source>
</evidence>
<dbReference type="InterPro" id="IPR023398">
    <property type="entry name" value="TIF_eIF4e-like"/>
</dbReference>
<dbReference type="EMBL" id="CAJPDS010000002">
    <property type="protein sequence ID" value="CAF9904241.1"/>
    <property type="molecule type" value="Genomic_DNA"/>
</dbReference>